<dbReference type="PANTHER" id="PTHR34580">
    <property type="match status" value="1"/>
</dbReference>
<dbReference type="RefSeq" id="WP_011526047.1">
    <property type="nucleotide sequence ID" value="NC_008010.2"/>
</dbReference>
<sequence length="348" mass="39752">MGELTLHDAETPARNPGERRTWRKAQRLRQLEDDLRARPLSSRELADLYGVPIRSIQRDLQALREMGKGIEERGGKYFIPSRRDPLNAVEALTVHAAVRLLYHHAPAHNPHYIRALYKIAGNLPEATRRLLDDSVVINTHRQRDDLALEVIARAWEERRVIRFDYKRPNGGLERGNELCVYFVEVSRANLAPYVIGLERRHRAAIRTFKLSRIQSPVTLRESYTIPESFNPRAYLSDAWGVIGGSAPVTVRVRFAPEAAYRVMEGGYPNASDPLIYPDGSAELEIRAGTDHTGLPRELIPWILSWGPRAEVLEPESVRQHWLAELRATLRRYDPDFREDAGVLRVRGA</sequence>
<dbReference type="EMBL" id="CP000358">
    <property type="protein sequence ID" value="ABF43949.1"/>
    <property type="molecule type" value="Genomic_DNA"/>
</dbReference>
<dbReference type="eggNOG" id="COG2378">
    <property type="taxonomic scope" value="Bacteria"/>
</dbReference>
<dbReference type="Gene3D" id="1.10.10.10">
    <property type="entry name" value="Winged helix-like DNA-binding domain superfamily/Winged helix DNA-binding domain"/>
    <property type="match status" value="1"/>
</dbReference>
<dbReference type="InterPro" id="IPR057727">
    <property type="entry name" value="WCX_dom"/>
</dbReference>
<feature type="region of interest" description="Disordered" evidence="1">
    <location>
        <begin position="1"/>
        <end position="20"/>
    </location>
</feature>
<dbReference type="InterPro" id="IPR036390">
    <property type="entry name" value="WH_DNA-bd_sf"/>
</dbReference>
<dbReference type="KEGG" id="dge:Dgeo_2515"/>
<dbReference type="AlphaFoldDB" id="Q1J3I5"/>
<protein>
    <submittedName>
        <fullName evidence="4">Helix-turn-helix, type 11</fullName>
    </submittedName>
</protein>
<geneLocation type="plasmid" evidence="4 5">
    <name>pDGEO01</name>
</geneLocation>
<keyword evidence="5" id="KW-1185">Reference proteome</keyword>
<dbReference type="InterPro" id="IPR051534">
    <property type="entry name" value="CBASS_pafABC_assoc_protein"/>
</dbReference>
<evidence type="ECO:0000256" key="1">
    <source>
        <dbReference type="SAM" id="MobiDB-lite"/>
    </source>
</evidence>
<feature type="domain" description="WYL" evidence="2">
    <location>
        <begin position="148"/>
        <end position="215"/>
    </location>
</feature>
<dbReference type="PANTHER" id="PTHR34580:SF1">
    <property type="entry name" value="PROTEIN PAFC"/>
    <property type="match status" value="1"/>
</dbReference>
<dbReference type="SUPFAM" id="SSF46785">
    <property type="entry name" value="Winged helix' DNA-binding domain"/>
    <property type="match status" value="1"/>
</dbReference>
<gene>
    <name evidence="4" type="ordered locus">Dgeo_2515</name>
</gene>
<reference evidence="4" key="1">
    <citation type="submission" date="2006-04" db="EMBL/GenBank/DDBJ databases">
        <title>Complete sequence of plasmid1 pDGEO01 of Deinococcus geothermalis DSM 11300.</title>
        <authorList>
            <consortium name="US DOE Joint Genome Institute"/>
            <person name="Copeland A."/>
            <person name="Lucas S."/>
            <person name="Lapidus A."/>
            <person name="Barry K."/>
            <person name="Detter J.C."/>
            <person name="Glavina del Rio T."/>
            <person name="Hammon N."/>
            <person name="Israni S."/>
            <person name="Dalin E."/>
            <person name="Tice H."/>
            <person name="Pitluck S."/>
            <person name="Brettin T."/>
            <person name="Bruce D."/>
            <person name="Han C."/>
            <person name="Tapia R."/>
            <person name="Saunders E."/>
            <person name="Gilna P."/>
            <person name="Schmutz J."/>
            <person name="Larimer F."/>
            <person name="Land M."/>
            <person name="Hauser L."/>
            <person name="Kyrpides N."/>
            <person name="Kim E."/>
            <person name="Daly M.J."/>
            <person name="Fredrickson J.K."/>
            <person name="Makarova K.S."/>
            <person name="Gaidamakova E.K."/>
            <person name="Zhai M."/>
            <person name="Richardson P."/>
        </authorList>
    </citation>
    <scope>NUCLEOTIDE SEQUENCE</scope>
    <source>
        <strain evidence="4">DSM 11300</strain>
        <plasmid evidence="4">pDGEO01</plasmid>
    </source>
</reference>
<organism evidence="4 5">
    <name type="scientific">Deinococcus geothermalis (strain DSM 11300 / CIP 105573 / AG-3a)</name>
    <dbReference type="NCBI Taxonomy" id="319795"/>
    <lineage>
        <taxon>Bacteria</taxon>
        <taxon>Thermotogati</taxon>
        <taxon>Deinococcota</taxon>
        <taxon>Deinococci</taxon>
        <taxon>Deinococcales</taxon>
        <taxon>Deinococcaceae</taxon>
        <taxon>Deinococcus</taxon>
    </lineage>
</organism>
<dbReference type="Pfam" id="PF25583">
    <property type="entry name" value="WCX"/>
    <property type="match status" value="1"/>
</dbReference>
<evidence type="ECO:0000313" key="4">
    <source>
        <dbReference type="EMBL" id="ABF43949.1"/>
    </source>
</evidence>
<accession>Q1J3I5</accession>
<dbReference type="InterPro" id="IPR036388">
    <property type="entry name" value="WH-like_DNA-bd_sf"/>
</dbReference>
<dbReference type="Proteomes" id="UP000002431">
    <property type="component" value="Plasmid pDGEO01"/>
</dbReference>
<feature type="domain" description="WCX" evidence="3">
    <location>
        <begin position="247"/>
        <end position="329"/>
    </location>
</feature>
<name>Q1J3I5_DEIGD</name>
<dbReference type="InterPro" id="IPR026881">
    <property type="entry name" value="WYL_dom"/>
</dbReference>
<evidence type="ECO:0000313" key="5">
    <source>
        <dbReference type="Proteomes" id="UP000002431"/>
    </source>
</evidence>
<evidence type="ECO:0000259" key="3">
    <source>
        <dbReference type="Pfam" id="PF25583"/>
    </source>
</evidence>
<dbReference type="Pfam" id="PF13280">
    <property type="entry name" value="WYL"/>
    <property type="match status" value="1"/>
</dbReference>
<evidence type="ECO:0000259" key="2">
    <source>
        <dbReference type="Pfam" id="PF13280"/>
    </source>
</evidence>
<dbReference type="HOGENOM" id="CLU_041141_4_0_0"/>
<dbReference type="PROSITE" id="PS52050">
    <property type="entry name" value="WYL"/>
    <property type="match status" value="1"/>
</dbReference>
<proteinExistence type="predicted"/>
<keyword evidence="4" id="KW-0614">Plasmid</keyword>